<dbReference type="Proteomes" id="UP001196980">
    <property type="component" value="Unassembled WGS sequence"/>
</dbReference>
<dbReference type="NCBIfam" id="NF045718">
    <property type="entry name" value="two_CW_domain"/>
    <property type="match status" value="1"/>
</dbReference>
<name>A0ABS6RZD6_9BACT</name>
<proteinExistence type="predicted"/>
<organism evidence="1 2">
    <name type="scientific">Candidatus Magnetobacterium casense</name>
    <dbReference type="NCBI Taxonomy" id="1455061"/>
    <lineage>
        <taxon>Bacteria</taxon>
        <taxon>Pseudomonadati</taxon>
        <taxon>Nitrospirota</taxon>
        <taxon>Thermodesulfovibrionia</taxon>
        <taxon>Thermodesulfovibrionales</taxon>
        <taxon>Candidatus Magnetobacteriaceae</taxon>
        <taxon>Candidatus Magnetobacterium</taxon>
    </lineage>
</organism>
<reference evidence="1 2" key="1">
    <citation type="journal article" date="2020" name="J Geophys Res Biogeosci">
        <title>Magnetotaxis as an Adaptation to Enable Bacterial Shuttling of Microbial Sulfur and Sulfur Cycling Across Aquatic Oxic#Anoxic Interfaces.</title>
        <authorList>
            <person name="Li J."/>
            <person name="Liu P."/>
            <person name="Wang J."/>
            <person name="Roberts A.P."/>
            <person name="Pan Y."/>
        </authorList>
    </citation>
    <scope>NUCLEOTIDE SEQUENCE [LARGE SCALE GENOMIC DNA]</scope>
    <source>
        <strain evidence="1 2">MYR-1_YQ</strain>
    </source>
</reference>
<evidence type="ECO:0000313" key="2">
    <source>
        <dbReference type="Proteomes" id="UP001196980"/>
    </source>
</evidence>
<comment type="caution">
    <text evidence="1">The sequence shown here is derived from an EMBL/GenBank/DDBJ whole genome shotgun (WGS) entry which is preliminary data.</text>
</comment>
<dbReference type="EMBL" id="JABXWD010000182">
    <property type="protein sequence ID" value="MBV6342016.1"/>
    <property type="molecule type" value="Genomic_DNA"/>
</dbReference>
<dbReference type="InterPro" id="IPR054687">
    <property type="entry name" value="Two-CW_dom"/>
</dbReference>
<evidence type="ECO:0000313" key="1">
    <source>
        <dbReference type="EMBL" id="MBV6342016.1"/>
    </source>
</evidence>
<gene>
    <name evidence="1" type="ORF">HWQ67_10500</name>
</gene>
<sequence>MAISIYVSLDSEDIKTKKNLCAFDKSPMGVLMDDEHYMEDGYIAVEERDNGRPVQETAKESVQEAVKLVELKVEIADILPLRQDKQNCWEYKLCGRQPGGKNADKFGICPVTTAEAFDGLHGGTNAGRACWAVAVPLADSDTKGGIANKIKHCTTCSFHQLVINQETEYQSAIQYMKKSKEEEKAKAFKEPGFLKHVYEKSKHTAFDDSFEVNSLFISLLIGWVSLCPSVSMLEGSKRLCKDDLVDELMVIDAIANHPRVRAFQTVAKTMLKAVRRQAFGYFEPLVKKIK</sequence>
<accession>A0ABS6RZD6</accession>
<keyword evidence="2" id="KW-1185">Reference proteome</keyword>
<protein>
    <submittedName>
        <fullName evidence="1">Uncharacterized protein</fullName>
    </submittedName>
</protein>